<comment type="caution">
    <text evidence="2">The sequence shown here is derived from an EMBL/GenBank/DDBJ whole genome shotgun (WGS) entry which is preliminary data.</text>
</comment>
<evidence type="ECO:0000256" key="1">
    <source>
        <dbReference type="SAM" id="SignalP"/>
    </source>
</evidence>
<gene>
    <name evidence="2" type="ORF">PECAL_6P05330</name>
</gene>
<name>A0A8J2SWV5_9STRA</name>
<evidence type="ECO:0000313" key="3">
    <source>
        <dbReference type="Proteomes" id="UP000789595"/>
    </source>
</evidence>
<dbReference type="AlphaFoldDB" id="A0A8J2SWV5"/>
<accession>A0A8J2SWV5</accession>
<proteinExistence type="predicted"/>
<feature type="chain" id="PRO_5035217233" evidence="1">
    <location>
        <begin position="17"/>
        <end position="695"/>
    </location>
</feature>
<evidence type="ECO:0000313" key="2">
    <source>
        <dbReference type="EMBL" id="CAH0378932.1"/>
    </source>
</evidence>
<reference evidence="2" key="1">
    <citation type="submission" date="2021-11" db="EMBL/GenBank/DDBJ databases">
        <authorList>
            <consortium name="Genoscope - CEA"/>
            <person name="William W."/>
        </authorList>
    </citation>
    <scope>NUCLEOTIDE SEQUENCE</scope>
</reference>
<keyword evidence="1" id="KW-0732">Signal</keyword>
<protein>
    <submittedName>
        <fullName evidence="2">Uncharacterized protein</fullName>
    </submittedName>
</protein>
<feature type="signal peptide" evidence="1">
    <location>
        <begin position="1"/>
        <end position="16"/>
    </location>
</feature>
<keyword evidence="3" id="KW-1185">Reference proteome</keyword>
<dbReference type="EMBL" id="CAKKNE010000006">
    <property type="protein sequence ID" value="CAH0378932.1"/>
    <property type="molecule type" value="Genomic_DNA"/>
</dbReference>
<dbReference type="Proteomes" id="UP000789595">
    <property type="component" value="Unassembled WGS sequence"/>
</dbReference>
<sequence length="695" mass="77278">MRRLAWLLLLAAAARGEDPLLATKQVEDLLRHDADCLAVATSNGPRSAFEWTELARKYLFGPTERDWFCAYLVTAGLARFLYVEYETLKGEGTGKGQTKLWEAYNATHSLGMVLTQPNIMGTLTGEALAWCYRGVRILERALEMLRELLGHYEWSGEERAQIEKEVVVVGDLLAMFRESLSDRAEPSDVASYVDLPPHTGEPPEEVSCERWVDATEAGALYALYGDRQVADDMLSTVCEQCDARACLLRDLSRRRDELFRAWLGANNGPAPWEPRGDDIFAAAARYEVDEGPSIGMFLLRSSRARRPYVDETPVLALALRAASRCNATLANSMRLHVMVHEGPVADLMEKWRAWVGALIGGVHLCRVGAVPPRPHNLNYLRKIFSALAISRRRAYSTIISLDDDILLAPDAILALLEHAPAAVAGPAARCAMVSPTISNGIPTAELFAADFFDDATTRSLQDCYAGTLRRKPVEGDARYSKGEEPRPLLYDVLGAPWDVHDWDPDFWWARLWAAAPHLLWENVTSIGLGIHPVRTNVTCQRLAFEAALRLVPRQFSTRDARNARLEAAAPGAYPYLANSVWATTPDRLAASLLRVDLHLYGHPFDEAGMSTVWLHERRARLCVVRNAFVLHPQYGRTLQGDAEAQMHAVAFGALSLREALGDDGPALEPPLQCESSRFARFRSRWSKQVPLDSPS</sequence>
<organism evidence="2 3">
    <name type="scientific">Pelagomonas calceolata</name>
    <dbReference type="NCBI Taxonomy" id="35677"/>
    <lineage>
        <taxon>Eukaryota</taxon>
        <taxon>Sar</taxon>
        <taxon>Stramenopiles</taxon>
        <taxon>Ochrophyta</taxon>
        <taxon>Pelagophyceae</taxon>
        <taxon>Pelagomonadales</taxon>
        <taxon>Pelagomonadaceae</taxon>
        <taxon>Pelagomonas</taxon>
    </lineage>
</organism>
<dbReference type="OrthoDB" id="10656714at2759"/>